<keyword evidence="2" id="KW-1185">Reference proteome</keyword>
<protein>
    <submittedName>
        <fullName evidence="1">Uncharacterized protein</fullName>
    </submittedName>
</protein>
<proteinExistence type="predicted"/>
<evidence type="ECO:0000313" key="2">
    <source>
        <dbReference type="Proteomes" id="UP001058974"/>
    </source>
</evidence>
<organism evidence="1 2">
    <name type="scientific">Pisum sativum</name>
    <name type="common">Garden pea</name>
    <name type="synonym">Lathyrus oleraceus</name>
    <dbReference type="NCBI Taxonomy" id="3888"/>
    <lineage>
        <taxon>Eukaryota</taxon>
        <taxon>Viridiplantae</taxon>
        <taxon>Streptophyta</taxon>
        <taxon>Embryophyta</taxon>
        <taxon>Tracheophyta</taxon>
        <taxon>Spermatophyta</taxon>
        <taxon>Magnoliopsida</taxon>
        <taxon>eudicotyledons</taxon>
        <taxon>Gunneridae</taxon>
        <taxon>Pentapetalae</taxon>
        <taxon>rosids</taxon>
        <taxon>fabids</taxon>
        <taxon>Fabales</taxon>
        <taxon>Fabaceae</taxon>
        <taxon>Papilionoideae</taxon>
        <taxon>50 kb inversion clade</taxon>
        <taxon>NPAAA clade</taxon>
        <taxon>Hologalegina</taxon>
        <taxon>IRL clade</taxon>
        <taxon>Fabeae</taxon>
        <taxon>Lathyrus</taxon>
    </lineage>
</organism>
<reference evidence="1 2" key="1">
    <citation type="journal article" date="2022" name="Nat. Genet.">
        <title>Improved pea reference genome and pan-genome highlight genomic features and evolutionary characteristics.</title>
        <authorList>
            <person name="Yang T."/>
            <person name="Liu R."/>
            <person name="Luo Y."/>
            <person name="Hu S."/>
            <person name="Wang D."/>
            <person name="Wang C."/>
            <person name="Pandey M.K."/>
            <person name="Ge S."/>
            <person name="Xu Q."/>
            <person name="Li N."/>
            <person name="Li G."/>
            <person name="Huang Y."/>
            <person name="Saxena R.K."/>
            <person name="Ji Y."/>
            <person name="Li M."/>
            <person name="Yan X."/>
            <person name="He Y."/>
            <person name="Liu Y."/>
            <person name="Wang X."/>
            <person name="Xiang C."/>
            <person name="Varshney R.K."/>
            <person name="Ding H."/>
            <person name="Gao S."/>
            <person name="Zong X."/>
        </authorList>
    </citation>
    <scope>NUCLEOTIDE SEQUENCE [LARGE SCALE GENOMIC DNA]</scope>
    <source>
        <strain evidence="1 2">cv. Zhongwan 6</strain>
    </source>
</reference>
<sequence length="126" mass="13420">MSRSMPSQNSGPRHQALVAGTNFSPFYNQTWYPDSGETHHVTPDATNLMDSISLLGTDHIQIVNGQGMSHGLPLPISSICPDPLIQVIVSPVPVTPLPSSSPTTSSKVSSQILKTTSNNLVSLKQT</sequence>
<name>A0A9D5ABW1_PEA</name>
<dbReference type="AlphaFoldDB" id="A0A9D5ABW1"/>
<dbReference type="Gramene" id="Psat06G0504500-T1">
    <property type="protein sequence ID" value="KAI5399950.1"/>
    <property type="gene ID" value="KIW84_065045"/>
</dbReference>
<evidence type="ECO:0000313" key="1">
    <source>
        <dbReference type="EMBL" id="KAI5399950.1"/>
    </source>
</evidence>
<comment type="caution">
    <text evidence="1">The sequence shown here is derived from an EMBL/GenBank/DDBJ whole genome shotgun (WGS) entry which is preliminary data.</text>
</comment>
<dbReference type="Proteomes" id="UP001058974">
    <property type="component" value="Chromosome 6"/>
</dbReference>
<gene>
    <name evidence="1" type="ORF">KIW84_065045</name>
</gene>
<dbReference type="EMBL" id="JAMSHJ010000006">
    <property type="protein sequence ID" value="KAI5399950.1"/>
    <property type="molecule type" value="Genomic_DNA"/>
</dbReference>
<accession>A0A9D5ABW1</accession>